<comment type="cofactor">
    <cofactor evidence="1">
        <name>a divalent metal cation</name>
        <dbReference type="ChEBI" id="CHEBI:60240"/>
    </cofactor>
</comment>
<keyword evidence="9" id="KW-1185">Reference proteome</keyword>
<comment type="similarity">
    <text evidence="5">Belongs to the YicC/YloC family.</text>
</comment>
<reference evidence="9" key="1">
    <citation type="submission" date="2016-10" db="EMBL/GenBank/DDBJ databases">
        <authorList>
            <person name="Varghese N."/>
        </authorList>
    </citation>
    <scope>NUCLEOTIDE SEQUENCE [LARGE SCALE GENOMIC DNA]</scope>
    <source>
        <strain evidence="9">ACV-9</strain>
    </source>
</reference>
<dbReference type="InterPro" id="IPR013527">
    <property type="entry name" value="YicC-like_N"/>
</dbReference>
<dbReference type="NCBIfam" id="TIGR00255">
    <property type="entry name" value="YicC/YloC family endoribonuclease"/>
    <property type="match status" value="1"/>
</dbReference>
<accession>A0A1H7FQX1</accession>
<name>A0A1H7FQX1_9FIRM</name>
<dbReference type="EMBL" id="FNZX01000004">
    <property type="protein sequence ID" value="SEK28493.1"/>
    <property type="molecule type" value="Genomic_DNA"/>
</dbReference>
<dbReference type="Pfam" id="PF03755">
    <property type="entry name" value="YicC-like_N"/>
    <property type="match status" value="1"/>
</dbReference>
<feature type="domain" description="Endoribonuclease YicC-like N-terminal" evidence="6">
    <location>
        <begin position="2"/>
        <end position="156"/>
    </location>
</feature>
<dbReference type="PANTHER" id="PTHR30636:SF3">
    <property type="entry name" value="UPF0701 PROTEIN YICC"/>
    <property type="match status" value="1"/>
</dbReference>
<evidence type="ECO:0000313" key="9">
    <source>
        <dbReference type="Proteomes" id="UP000182321"/>
    </source>
</evidence>
<keyword evidence="4" id="KW-0378">Hydrolase</keyword>
<evidence type="ECO:0000259" key="7">
    <source>
        <dbReference type="Pfam" id="PF08340"/>
    </source>
</evidence>
<evidence type="ECO:0000313" key="8">
    <source>
        <dbReference type="EMBL" id="SEK28493.1"/>
    </source>
</evidence>
<keyword evidence="3" id="KW-0255">Endonuclease</keyword>
<dbReference type="GO" id="GO:0004521">
    <property type="term" value="F:RNA endonuclease activity"/>
    <property type="evidence" value="ECO:0007669"/>
    <property type="project" value="InterPro"/>
</dbReference>
<dbReference type="RefSeq" id="WP_074788927.1">
    <property type="nucleotide sequence ID" value="NZ_FNZX01000004.1"/>
</dbReference>
<protein>
    <submittedName>
        <fullName evidence="8">TIGR00255 family protein</fullName>
    </submittedName>
</protein>
<dbReference type="Proteomes" id="UP000182321">
    <property type="component" value="Unassembled WGS sequence"/>
</dbReference>
<evidence type="ECO:0000256" key="5">
    <source>
        <dbReference type="ARBA" id="ARBA00035648"/>
    </source>
</evidence>
<dbReference type="AlphaFoldDB" id="A0A1H7FQX1"/>
<evidence type="ECO:0000259" key="6">
    <source>
        <dbReference type="Pfam" id="PF03755"/>
    </source>
</evidence>
<sequence>MVRSMTGYGKGFAENSDARVTIEMKSVNHRYLDLNIKLPKKLNFLESVVRNKIGESIFRGKVDVYITLLEHSDACYQVSINDAMAAKYYESISAMAEKLGVDNDMKASSIVRLPDVIELTENDADEDSLKELVLSALSDCIDQFVESRIAEGQRLESDLVSKMDDMLVLVDKLEKRSPQIIEEYKARLTSKIQELLDDTKIDEARIAQEVTMYADKICIDEEMVRLKSHVAETRSVFDLDKEVGRKLDFLAQELNREANTILSKSTDVEIADIGITLKTLIEKVREQIQNIE</sequence>
<evidence type="ECO:0000256" key="1">
    <source>
        <dbReference type="ARBA" id="ARBA00001968"/>
    </source>
</evidence>
<dbReference type="Pfam" id="PF08340">
    <property type="entry name" value="YicC-like_C"/>
    <property type="match status" value="1"/>
</dbReference>
<evidence type="ECO:0000256" key="2">
    <source>
        <dbReference type="ARBA" id="ARBA00022722"/>
    </source>
</evidence>
<evidence type="ECO:0000256" key="4">
    <source>
        <dbReference type="ARBA" id="ARBA00022801"/>
    </source>
</evidence>
<proteinExistence type="inferred from homology"/>
<dbReference type="InterPro" id="IPR013551">
    <property type="entry name" value="YicC-like_C"/>
</dbReference>
<feature type="domain" description="Endoribonuclease YicC-like C-terminal" evidence="7">
    <location>
        <begin position="174"/>
        <end position="292"/>
    </location>
</feature>
<dbReference type="InterPro" id="IPR005229">
    <property type="entry name" value="YicC/YloC-like"/>
</dbReference>
<gene>
    <name evidence="8" type="ORF">SAMN02910377_00455</name>
</gene>
<keyword evidence="2" id="KW-0540">Nuclease</keyword>
<organism evidence="8 9">
    <name type="scientific">Pseudobutyrivibrio ruminis</name>
    <dbReference type="NCBI Taxonomy" id="46206"/>
    <lineage>
        <taxon>Bacteria</taxon>
        <taxon>Bacillati</taxon>
        <taxon>Bacillota</taxon>
        <taxon>Clostridia</taxon>
        <taxon>Lachnospirales</taxon>
        <taxon>Lachnospiraceae</taxon>
        <taxon>Pseudobutyrivibrio</taxon>
    </lineage>
</organism>
<dbReference type="PANTHER" id="PTHR30636">
    <property type="entry name" value="UPF0701 PROTEIN YICC"/>
    <property type="match status" value="1"/>
</dbReference>
<evidence type="ECO:0000256" key="3">
    <source>
        <dbReference type="ARBA" id="ARBA00022759"/>
    </source>
</evidence>
<dbReference type="GO" id="GO:0016787">
    <property type="term" value="F:hydrolase activity"/>
    <property type="evidence" value="ECO:0007669"/>
    <property type="project" value="UniProtKB-KW"/>
</dbReference>